<evidence type="ECO:0000313" key="5">
    <source>
        <dbReference type="Proteomes" id="UP000711996"/>
    </source>
</evidence>
<gene>
    <name evidence="4" type="primary">DNAH12</name>
    <name evidence="4" type="ORF">CGCSCA2_v014658</name>
</gene>
<protein>
    <submittedName>
        <fullName evidence="4">Dynein heavy chain 12, axonemal</fullName>
    </submittedName>
</protein>
<dbReference type="SMART" id="SM00248">
    <property type="entry name" value="ANK"/>
    <property type="match status" value="6"/>
</dbReference>
<dbReference type="OrthoDB" id="539213at2759"/>
<dbReference type="InterPro" id="IPR036770">
    <property type="entry name" value="Ankyrin_rpt-contain_sf"/>
</dbReference>
<dbReference type="PANTHER" id="PTHR24198">
    <property type="entry name" value="ANKYRIN REPEAT AND PROTEIN KINASE DOMAIN-CONTAINING PROTEIN"/>
    <property type="match status" value="1"/>
</dbReference>
<evidence type="ECO:0000256" key="1">
    <source>
        <dbReference type="ARBA" id="ARBA00022737"/>
    </source>
</evidence>
<keyword evidence="2 3" id="KW-0040">ANK repeat</keyword>
<dbReference type="EMBL" id="QPMT01000097">
    <property type="protein sequence ID" value="KAF4842099.1"/>
    <property type="molecule type" value="Genomic_DNA"/>
</dbReference>
<comment type="caution">
    <text evidence="4">The sequence shown here is derived from an EMBL/GenBank/DDBJ whole genome shotgun (WGS) entry which is preliminary data.</text>
</comment>
<dbReference type="PROSITE" id="PS50088">
    <property type="entry name" value="ANK_REPEAT"/>
    <property type="match status" value="1"/>
</dbReference>
<evidence type="ECO:0000256" key="2">
    <source>
        <dbReference type="ARBA" id="ARBA00023043"/>
    </source>
</evidence>
<evidence type="ECO:0000256" key="3">
    <source>
        <dbReference type="PROSITE-ProRule" id="PRU00023"/>
    </source>
</evidence>
<proteinExistence type="predicted"/>
<keyword evidence="5" id="KW-1185">Reference proteome</keyword>
<evidence type="ECO:0000313" key="4">
    <source>
        <dbReference type="EMBL" id="KAF4842099.1"/>
    </source>
</evidence>
<dbReference type="AlphaFoldDB" id="A0A9P5BKS9"/>
<dbReference type="Proteomes" id="UP000711996">
    <property type="component" value="Unassembled WGS sequence"/>
</dbReference>
<keyword evidence="1" id="KW-0677">Repeat</keyword>
<name>A0A9P5BKS9_COLSI</name>
<dbReference type="InterPro" id="IPR002110">
    <property type="entry name" value="Ankyrin_rpt"/>
</dbReference>
<dbReference type="Gene3D" id="1.25.40.20">
    <property type="entry name" value="Ankyrin repeat-containing domain"/>
    <property type="match status" value="2"/>
</dbReference>
<reference evidence="4" key="1">
    <citation type="submission" date="2019-06" db="EMBL/GenBank/DDBJ databases">
        <authorList>
            <person name="Gan P."/>
            <person name="Shirasu K."/>
        </authorList>
    </citation>
    <scope>NUCLEOTIDE SEQUENCE [LARGE SCALE GENOMIC DNA]</scope>
    <source>
        <strain evidence="4">CAD2</strain>
    </source>
</reference>
<dbReference type="Pfam" id="PF12796">
    <property type="entry name" value="Ank_2"/>
    <property type="match status" value="1"/>
</dbReference>
<accession>A0A9P5BKS9</accession>
<dbReference type="PANTHER" id="PTHR24198:SF165">
    <property type="entry name" value="ANKYRIN REPEAT-CONTAINING PROTEIN-RELATED"/>
    <property type="match status" value="1"/>
</dbReference>
<sequence>MFDRFSQPSPIAPEGLEIFFHTPAPLPMRFLWPSSLLWSRFQDRFPLAFFAPALLKNMTNITKDSRCPKEDLSFTKMLWLIAPQYAAGRKVTELAAEIGSIMPDTKENENFGRASRLLQGTADERYIEYFKMALYRISNNLVSVDAERKLRNEWWNKSLHKKSAEWDNITEMLENSGIMSAPLRLRNITDATMNAIMEKTFQHAVRNVYFGSFKTSLETYSNSRLIDWLLQSGQNPDIRIPYSSMSPLQIAAGMTLLPLMSQLLDHGADPDYEPSGKLGERVDVGGYSHPLLETVHRYNGFDEGHLGMIERMLKMSSSVSMDSIIRTMMGKRRYFPELMEALIRNGADIFQSIKATTHDDWFIDTFSIIGCTVKCSCEPNELHPFFRLLEDAGIQNRSQIPEAVDTTSIVLLAAAEGNTAFLEALHSYGIDITATGDLGSSAIHVAAYYGHLETCKKLVLEHNALVNVSKFHTQIPSPLHFAVAGKNLDIVHLFHQSKIDVNEVFEDHYPWFWMGIIRRFETRWFDHSFTAVDVALQLPSDEISQYLLENGANAPPWGAYIFRYSRKDDAAQNLATLALRAGADPS</sequence>
<dbReference type="SUPFAM" id="SSF48403">
    <property type="entry name" value="Ankyrin repeat"/>
    <property type="match status" value="1"/>
</dbReference>
<organism evidence="4 5">
    <name type="scientific">Colletotrichum siamense</name>
    <name type="common">Anthracnose fungus</name>
    <dbReference type="NCBI Taxonomy" id="690259"/>
    <lineage>
        <taxon>Eukaryota</taxon>
        <taxon>Fungi</taxon>
        <taxon>Dikarya</taxon>
        <taxon>Ascomycota</taxon>
        <taxon>Pezizomycotina</taxon>
        <taxon>Sordariomycetes</taxon>
        <taxon>Hypocreomycetidae</taxon>
        <taxon>Glomerellales</taxon>
        <taxon>Glomerellaceae</taxon>
        <taxon>Colletotrichum</taxon>
        <taxon>Colletotrichum gloeosporioides species complex</taxon>
    </lineage>
</organism>
<dbReference type="PROSITE" id="PS50297">
    <property type="entry name" value="ANK_REP_REGION"/>
    <property type="match status" value="1"/>
</dbReference>
<dbReference type="GO" id="GO:0005737">
    <property type="term" value="C:cytoplasm"/>
    <property type="evidence" value="ECO:0007669"/>
    <property type="project" value="TreeGrafter"/>
</dbReference>
<feature type="repeat" description="ANK" evidence="3">
    <location>
        <begin position="438"/>
        <end position="471"/>
    </location>
</feature>